<dbReference type="Proteomes" id="UP000092443">
    <property type="component" value="Unplaced"/>
</dbReference>
<accession>A0A9C5ZDZ7</accession>
<organism evidence="4 5">
    <name type="scientific">Glossina fuscipes</name>
    <dbReference type="NCBI Taxonomy" id="7396"/>
    <lineage>
        <taxon>Eukaryota</taxon>
        <taxon>Metazoa</taxon>
        <taxon>Ecdysozoa</taxon>
        <taxon>Arthropoda</taxon>
        <taxon>Hexapoda</taxon>
        <taxon>Insecta</taxon>
        <taxon>Pterygota</taxon>
        <taxon>Neoptera</taxon>
        <taxon>Endopterygota</taxon>
        <taxon>Diptera</taxon>
        <taxon>Brachycera</taxon>
        <taxon>Muscomorpha</taxon>
        <taxon>Hippoboscoidea</taxon>
        <taxon>Glossinidae</taxon>
        <taxon>Glossina</taxon>
    </lineage>
</organism>
<dbReference type="PROSITE" id="PS51390">
    <property type="entry name" value="WAP"/>
    <property type="match status" value="1"/>
</dbReference>
<evidence type="ECO:0000256" key="1">
    <source>
        <dbReference type="SAM" id="MobiDB-lite"/>
    </source>
</evidence>
<feature type="domain" description="WAP" evidence="3">
    <location>
        <begin position="76"/>
        <end position="130"/>
    </location>
</feature>
<dbReference type="Gene3D" id="4.10.75.10">
    <property type="entry name" value="Elafin-like"/>
    <property type="match status" value="1"/>
</dbReference>
<reference evidence="5" key="1">
    <citation type="submission" date="2025-08" db="UniProtKB">
        <authorList>
            <consortium name="RefSeq"/>
        </authorList>
    </citation>
    <scope>IDENTIFICATION</scope>
    <source>
        <tissue evidence="5">Whole body pupa</tissue>
    </source>
</reference>
<dbReference type="GeneID" id="119641996"/>
<dbReference type="Pfam" id="PF00095">
    <property type="entry name" value="WAP"/>
    <property type="match status" value="1"/>
</dbReference>
<dbReference type="PANTHER" id="PTHR14131:SF5">
    <property type="entry name" value="ANOSMIN-1"/>
    <property type="match status" value="1"/>
</dbReference>
<dbReference type="PANTHER" id="PTHR14131">
    <property type="entry name" value="ANOSMIN"/>
    <property type="match status" value="1"/>
</dbReference>
<evidence type="ECO:0000313" key="4">
    <source>
        <dbReference type="Proteomes" id="UP000092443"/>
    </source>
</evidence>
<dbReference type="InterPro" id="IPR008197">
    <property type="entry name" value="WAP_dom"/>
</dbReference>
<evidence type="ECO:0000259" key="2">
    <source>
        <dbReference type="PROSITE" id="PS50853"/>
    </source>
</evidence>
<evidence type="ECO:0000313" key="5">
    <source>
        <dbReference type="RefSeq" id="XP_037896873.1"/>
    </source>
</evidence>
<feature type="compositionally biased region" description="Low complexity" evidence="1">
    <location>
        <begin position="419"/>
        <end position="460"/>
    </location>
</feature>
<dbReference type="CDD" id="cd00199">
    <property type="entry name" value="WAP"/>
    <property type="match status" value="1"/>
</dbReference>
<proteinExistence type="predicted"/>
<dbReference type="InterPro" id="IPR003961">
    <property type="entry name" value="FN3_dom"/>
</dbReference>
<name>A0A9C5ZDZ7_9MUSC</name>
<protein>
    <submittedName>
        <fullName evidence="5">Anosmin-1</fullName>
    </submittedName>
</protein>
<dbReference type="GO" id="GO:0030414">
    <property type="term" value="F:peptidase inhibitor activity"/>
    <property type="evidence" value="ECO:0007669"/>
    <property type="project" value="InterPro"/>
</dbReference>
<sequence>MNPNKECKCYYGYILITLCTIIMAQDHVGVCGRQHKRNNVYLRDKIIELQCYARCETATITQFDKCLKQCQLELIKAPRRGYCPFNSIFKNMNIPLQGLSCLYNCSYDYDCPEVHKCCQSTCGSVCIEPWGVRDDSLLPPIPKIEEYTLIKYEQKVEINCTINSLQTNSTYFFHVESRHHVGHSLRPRKFGAWQYQPVDKIAELHDYNSKLFSTKVGFHLRAVHWYQVRVAAINAYGFRGYSEPSQAFTLPNHPKPPKPPADLKVVSSHFDGKHYTVKIVWCTSKSNLPIEKYKIIWALYVKTKDESFISNETYVKERHQYEISNLLPDSSYYIQVQAMSINGRRRLKSEPRFILYNTTTAPTHAYKPLKCGKEPQHIIRGFSDNQLTAADGKSSSMITSSHKKLLQRNDPSSVTSVVNSKNNSNNNNNNNDNNNNNNNDNNNNNNNNNNHNNNNNNNNNSTYNVQLTTNAFDIKFCLNRKNDLIVIISGFPTRKGKIYELCPQETNCEEYNAIRAKKGPLVFNKLSCNITYALKPLTEIGGHSMKGITFVTPTREYIRKDCPKANSKCCKNEIKLLK</sequence>
<feature type="compositionally biased region" description="Polar residues" evidence="1">
    <location>
        <begin position="409"/>
        <end position="418"/>
    </location>
</feature>
<dbReference type="GO" id="GO:0005576">
    <property type="term" value="C:extracellular region"/>
    <property type="evidence" value="ECO:0007669"/>
    <property type="project" value="InterPro"/>
</dbReference>
<dbReference type="RefSeq" id="XP_037896873.1">
    <property type="nucleotide sequence ID" value="XM_038040945.1"/>
</dbReference>
<dbReference type="SUPFAM" id="SSF49265">
    <property type="entry name" value="Fibronectin type III"/>
    <property type="match status" value="1"/>
</dbReference>
<dbReference type="InterPro" id="IPR036645">
    <property type="entry name" value="Elafin-like_sf"/>
</dbReference>
<dbReference type="InterPro" id="IPR042447">
    <property type="entry name" value="Anosmin-1"/>
</dbReference>
<dbReference type="PROSITE" id="PS50853">
    <property type="entry name" value="FN3"/>
    <property type="match status" value="1"/>
</dbReference>
<dbReference type="Gene3D" id="2.60.40.10">
    <property type="entry name" value="Immunoglobulins"/>
    <property type="match status" value="2"/>
</dbReference>
<feature type="domain" description="Fibronectin type-III" evidence="2">
    <location>
        <begin position="259"/>
        <end position="363"/>
    </location>
</feature>
<dbReference type="InterPro" id="IPR036116">
    <property type="entry name" value="FN3_sf"/>
</dbReference>
<dbReference type="GO" id="GO:0009986">
    <property type="term" value="C:cell surface"/>
    <property type="evidence" value="ECO:0007669"/>
    <property type="project" value="TreeGrafter"/>
</dbReference>
<dbReference type="Pfam" id="PF00041">
    <property type="entry name" value="fn3"/>
    <property type="match status" value="1"/>
</dbReference>
<dbReference type="InterPro" id="IPR013783">
    <property type="entry name" value="Ig-like_fold"/>
</dbReference>
<keyword evidence="4" id="KW-1185">Reference proteome</keyword>
<dbReference type="KEGG" id="gfs:119641996"/>
<dbReference type="CDD" id="cd00063">
    <property type="entry name" value="FN3"/>
    <property type="match status" value="1"/>
</dbReference>
<dbReference type="SUPFAM" id="SSF57256">
    <property type="entry name" value="Elafin-like"/>
    <property type="match status" value="1"/>
</dbReference>
<evidence type="ECO:0000259" key="3">
    <source>
        <dbReference type="PROSITE" id="PS51390"/>
    </source>
</evidence>
<dbReference type="GO" id="GO:0030182">
    <property type="term" value="P:neuron differentiation"/>
    <property type="evidence" value="ECO:0007669"/>
    <property type="project" value="TreeGrafter"/>
</dbReference>
<feature type="region of interest" description="Disordered" evidence="1">
    <location>
        <begin position="393"/>
        <end position="463"/>
    </location>
</feature>
<dbReference type="SMART" id="SM00217">
    <property type="entry name" value="WAP"/>
    <property type="match status" value="1"/>
</dbReference>
<dbReference type="AlphaFoldDB" id="A0A9C5ZDZ7"/>
<gene>
    <name evidence="5" type="primary">LOC119641996</name>
</gene>